<dbReference type="InterPro" id="IPR002182">
    <property type="entry name" value="NB-ARC"/>
</dbReference>
<evidence type="ECO:0000259" key="5">
    <source>
        <dbReference type="Pfam" id="PF23247"/>
    </source>
</evidence>
<feature type="coiled-coil region" evidence="3">
    <location>
        <begin position="28"/>
        <end position="62"/>
    </location>
</feature>
<dbReference type="InterPro" id="IPR027417">
    <property type="entry name" value="P-loop_NTPase"/>
</dbReference>
<reference evidence="6 7" key="1">
    <citation type="journal article" date="2018" name="Proc. Natl. Acad. Sci. U.S.A.">
        <title>Draft genome sequence of Camellia sinensis var. sinensis provides insights into the evolution of the tea genome and tea quality.</title>
        <authorList>
            <person name="Wei C."/>
            <person name="Yang H."/>
            <person name="Wang S."/>
            <person name="Zhao J."/>
            <person name="Liu C."/>
            <person name="Gao L."/>
            <person name="Xia E."/>
            <person name="Lu Y."/>
            <person name="Tai Y."/>
            <person name="She G."/>
            <person name="Sun J."/>
            <person name="Cao H."/>
            <person name="Tong W."/>
            <person name="Gao Q."/>
            <person name="Li Y."/>
            <person name="Deng W."/>
            <person name="Jiang X."/>
            <person name="Wang W."/>
            <person name="Chen Q."/>
            <person name="Zhang S."/>
            <person name="Li H."/>
            <person name="Wu J."/>
            <person name="Wang P."/>
            <person name="Li P."/>
            <person name="Shi C."/>
            <person name="Zheng F."/>
            <person name="Jian J."/>
            <person name="Huang B."/>
            <person name="Shan D."/>
            <person name="Shi M."/>
            <person name="Fang C."/>
            <person name="Yue Y."/>
            <person name="Li F."/>
            <person name="Li D."/>
            <person name="Wei S."/>
            <person name="Han B."/>
            <person name="Jiang C."/>
            <person name="Yin Y."/>
            <person name="Xia T."/>
            <person name="Zhang Z."/>
            <person name="Bennetzen J.L."/>
            <person name="Zhao S."/>
            <person name="Wan X."/>
        </authorList>
    </citation>
    <scope>NUCLEOTIDE SEQUENCE [LARGE SCALE GENOMIC DNA]</scope>
    <source>
        <strain evidence="7">cv. Shuchazao</strain>
        <tissue evidence="6">Leaf</tissue>
    </source>
</reference>
<protein>
    <recommendedName>
        <fullName evidence="8">NB-ARC domain-containing protein</fullName>
    </recommendedName>
</protein>
<accession>A0A4S4DEF8</accession>
<dbReference type="Proteomes" id="UP000306102">
    <property type="component" value="Unassembled WGS sequence"/>
</dbReference>
<dbReference type="Gene3D" id="3.40.50.300">
    <property type="entry name" value="P-loop containing nucleotide triphosphate hydrolases"/>
    <property type="match status" value="1"/>
</dbReference>
<comment type="caution">
    <text evidence="6">The sequence shown here is derived from an EMBL/GenBank/DDBJ whole genome shotgun (WGS) entry which is preliminary data.</text>
</comment>
<evidence type="ECO:0008006" key="8">
    <source>
        <dbReference type="Google" id="ProtNLM"/>
    </source>
</evidence>
<dbReference type="SUPFAM" id="SSF52540">
    <property type="entry name" value="P-loop containing nucleoside triphosphate hydrolases"/>
    <property type="match status" value="1"/>
</dbReference>
<sequence>MAVNFALSIGAKIAEYLVYPIGRQFGYVIFYKSNLDKLREEVNKLEERSSALQLSVDAARRNGWIIGPDVERWLERVKECSNKASEILKNETEANKGCRNGWCPNLKSRHSVGRKATKKAEEVAKLHGEGSFTTVSYPAPPPGIESESTEGIKSFESRRRIINEVVQALKDDRFHMIGICGMGGVGKTTMVKQVAKRVKKEKSSAVGGAGKTPMVKEVTKSANEEQLFDEVVIALVSQSPDEKKIQAEIADKLGLRFEEESASGRADRLREKLQVQETQDCFCQGMKELRVLALSNFPGSLPTSLRCLTNLRTLSLSGCPLDDDFVSVIGALENLEMFSFAGSYITELPKEIIGHLGRLKVLDLLNCTVERIYPGVLSSLSMLEELYVGNSIQTMDGLEERTEMTNAIIAEVASLSHLVALDIVLFILPRDWVIDKVKRFNITVYPSSGNDYREPNYRLPNRLELRSADVTDLRDSSSLKMLSQSTKILELDSVKGLKNILSDLEEYSFEQLTKLTLKKCDDFKGIICHGQLLDFLPEVTQSSMGPTPLKWFGNLKSIFFWKCAKMENVFSLPIARNLMHLETIEILDCHLMEVIVSNEGGEHEIAVVATDKIEFPKLKKLWLLGLPSFTAFCKAMNAIELPQLEDLFLREIPKLGSLCLASAVESNYDAYIQPLFDNKVNLTSLERLYVDAMDNLIEIWPGELEAKLRLRRMIVHKCHWLLNILFPSNLMKAMQSLEILVVQDCQSVEVAFGIEGLIVREDHQDILFPSLIDVRLRHLPKLIHVWKDNLSGIQGFENLTSLNIKGCGNLRYVFSSSISKLLVKLQEIEVTECRVMEVIIDEEPKIDDEVATHILIFPQLNTLKLRDLPNLRSFCLQAYMFERSLLKTVEVINCPNMKALPSAFKHMQEPQTSNVQKANFLTSTQHHLLDGKVHLLSYNYSIHH</sequence>
<comment type="similarity">
    <text evidence="1">Belongs to the disease resistance NB-LRR family.</text>
</comment>
<dbReference type="PANTHER" id="PTHR33463:SF203">
    <property type="entry name" value="AAA+ ATPASE DOMAIN-CONTAINING PROTEIN"/>
    <property type="match status" value="1"/>
</dbReference>
<evidence type="ECO:0000259" key="4">
    <source>
        <dbReference type="Pfam" id="PF00931"/>
    </source>
</evidence>
<dbReference type="AlphaFoldDB" id="A0A4S4DEF8"/>
<gene>
    <name evidence="6" type="ORF">TEA_000662</name>
</gene>
<dbReference type="SUPFAM" id="SSF52058">
    <property type="entry name" value="L domain-like"/>
    <property type="match status" value="1"/>
</dbReference>
<dbReference type="Pfam" id="PF00931">
    <property type="entry name" value="NB-ARC"/>
    <property type="match status" value="1"/>
</dbReference>
<dbReference type="EMBL" id="SDRB02011511">
    <property type="protein sequence ID" value="THG01071.1"/>
    <property type="molecule type" value="Genomic_DNA"/>
</dbReference>
<dbReference type="PRINTS" id="PR00364">
    <property type="entry name" value="DISEASERSIST"/>
</dbReference>
<evidence type="ECO:0000256" key="3">
    <source>
        <dbReference type="SAM" id="Coils"/>
    </source>
</evidence>
<feature type="domain" description="NB-ARC" evidence="4">
    <location>
        <begin position="161"/>
        <end position="199"/>
    </location>
</feature>
<evidence type="ECO:0000313" key="6">
    <source>
        <dbReference type="EMBL" id="THG01071.1"/>
    </source>
</evidence>
<dbReference type="PANTHER" id="PTHR33463">
    <property type="entry name" value="NB-ARC DOMAIN-CONTAINING PROTEIN-RELATED"/>
    <property type="match status" value="1"/>
</dbReference>
<keyword evidence="7" id="KW-1185">Reference proteome</keyword>
<dbReference type="InterPro" id="IPR032675">
    <property type="entry name" value="LRR_dom_sf"/>
</dbReference>
<feature type="domain" description="Disease resistance protein At4g27190-like leucine-rich repeats" evidence="5">
    <location>
        <begin position="546"/>
        <end position="662"/>
    </location>
</feature>
<keyword evidence="2" id="KW-0611">Plant defense</keyword>
<dbReference type="Pfam" id="PF23247">
    <property type="entry name" value="LRR_RPS2"/>
    <property type="match status" value="2"/>
</dbReference>
<evidence type="ECO:0000313" key="7">
    <source>
        <dbReference type="Proteomes" id="UP000306102"/>
    </source>
</evidence>
<organism evidence="6 7">
    <name type="scientific">Camellia sinensis var. sinensis</name>
    <name type="common">China tea</name>
    <dbReference type="NCBI Taxonomy" id="542762"/>
    <lineage>
        <taxon>Eukaryota</taxon>
        <taxon>Viridiplantae</taxon>
        <taxon>Streptophyta</taxon>
        <taxon>Embryophyta</taxon>
        <taxon>Tracheophyta</taxon>
        <taxon>Spermatophyta</taxon>
        <taxon>Magnoliopsida</taxon>
        <taxon>eudicotyledons</taxon>
        <taxon>Gunneridae</taxon>
        <taxon>Pentapetalae</taxon>
        <taxon>asterids</taxon>
        <taxon>Ericales</taxon>
        <taxon>Theaceae</taxon>
        <taxon>Camellia</taxon>
    </lineage>
</organism>
<dbReference type="InterPro" id="IPR050905">
    <property type="entry name" value="Plant_NBS-LRR"/>
</dbReference>
<dbReference type="InterPro" id="IPR057135">
    <property type="entry name" value="At4g27190-like_LRR"/>
</dbReference>
<proteinExistence type="inferred from homology"/>
<evidence type="ECO:0000256" key="2">
    <source>
        <dbReference type="ARBA" id="ARBA00022821"/>
    </source>
</evidence>
<dbReference type="Gene3D" id="3.80.10.10">
    <property type="entry name" value="Ribonuclease Inhibitor"/>
    <property type="match status" value="2"/>
</dbReference>
<keyword evidence="3" id="KW-0175">Coiled coil</keyword>
<dbReference type="GO" id="GO:0043531">
    <property type="term" value="F:ADP binding"/>
    <property type="evidence" value="ECO:0007669"/>
    <property type="project" value="InterPro"/>
</dbReference>
<evidence type="ECO:0000256" key="1">
    <source>
        <dbReference type="ARBA" id="ARBA00008894"/>
    </source>
</evidence>
<name>A0A4S4DEF8_CAMSN</name>
<feature type="domain" description="Disease resistance protein At4g27190-like leucine-rich repeats" evidence="5">
    <location>
        <begin position="687"/>
        <end position="834"/>
    </location>
</feature>